<reference evidence="3" key="1">
    <citation type="journal article" date="2019" name="Nat. Commun.">
        <title>Expansion of phycobilisome linker gene families in mesophilic red algae.</title>
        <authorList>
            <person name="Lee J."/>
            <person name="Kim D."/>
            <person name="Bhattacharya D."/>
            <person name="Yoon H.S."/>
        </authorList>
    </citation>
    <scope>NUCLEOTIDE SEQUENCE [LARGE SCALE GENOMIC DNA]</scope>
    <source>
        <strain evidence="3">CCMP 1328</strain>
    </source>
</reference>
<organism evidence="2 3">
    <name type="scientific">Porphyridium purpureum</name>
    <name type="common">Red alga</name>
    <name type="synonym">Porphyridium cruentum</name>
    <dbReference type="NCBI Taxonomy" id="35688"/>
    <lineage>
        <taxon>Eukaryota</taxon>
        <taxon>Rhodophyta</taxon>
        <taxon>Bangiophyceae</taxon>
        <taxon>Porphyridiales</taxon>
        <taxon>Porphyridiaceae</taxon>
        <taxon>Porphyridium</taxon>
    </lineage>
</organism>
<dbReference type="OrthoDB" id="5976732at2759"/>
<keyword evidence="3" id="KW-1185">Reference proteome</keyword>
<dbReference type="Proteomes" id="UP000324585">
    <property type="component" value="Unassembled WGS sequence"/>
</dbReference>
<proteinExistence type="predicted"/>
<feature type="compositionally biased region" description="Basic and acidic residues" evidence="1">
    <location>
        <begin position="444"/>
        <end position="454"/>
    </location>
</feature>
<dbReference type="EMBL" id="VRMN01000001">
    <property type="protein sequence ID" value="KAA8498133.1"/>
    <property type="molecule type" value="Genomic_DNA"/>
</dbReference>
<feature type="region of interest" description="Disordered" evidence="1">
    <location>
        <begin position="271"/>
        <end position="315"/>
    </location>
</feature>
<gene>
    <name evidence="2" type="ORF">FVE85_5718</name>
</gene>
<protein>
    <submittedName>
        <fullName evidence="2">Uncharacterized protein</fullName>
    </submittedName>
</protein>
<evidence type="ECO:0000256" key="1">
    <source>
        <dbReference type="SAM" id="MobiDB-lite"/>
    </source>
</evidence>
<name>A0A5J4Z5K9_PORPP</name>
<accession>A0A5J4Z5K9</accession>
<feature type="region of interest" description="Disordered" evidence="1">
    <location>
        <begin position="379"/>
        <end position="417"/>
    </location>
</feature>
<comment type="caution">
    <text evidence="2">The sequence shown here is derived from an EMBL/GenBank/DDBJ whole genome shotgun (WGS) entry which is preliminary data.</text>
</comment>
<sequence length="454" mass="49940">MIHGVKRAFVRPAQASSHRADTSMNDVIERYKQVKVLVEVVSRIWLKTLPENYRALTTSHTELTENVVRLAELVDKDPVVHPDIVQLNGRVPDLAHACSKRSRELAKLVSTTFELDRERVKEAEQLKLMLDWLQTKLKNIGTVLELREKSICEFEYYSTKQTNLESVKNPKKDTQEKLERTISKKVSNDRDVARANEKVRLGLAKVGSVLGYVVAKLMHAYIQQSGAILNVPFLQALLSCPEFDALVLDQAIDAKDIENVAATRAAQMIAGQSGHLDSDTESEAGRRFELQTRKSQSSARSKEEQAGRDSLSLDGTFQREASTGFGLQAVELTSRTSSSARASDAAYVPATVSGSSGNQKHHVKRGSLESYHNAYPVASPPVRLVSKGPDGGPPPSNGVFKPYGAPPQVPSVPPANLYPYPEVMNTFGAAPAEPSYTRVDTDEDSFKECRGIGL</sequence>
<evidence type="ECO:0000313" key="2">
    <source>
        <dbReference type="EMBL" id="KAA8498133.1"/>
    </source>
</evidence>
<evidence type="ECO:0000313" key="3">
    <source>
        <dbReference type="Proteomes" id="UP000324585"/>
    </source>
</evidence>
<dbReference type="AlphaFoldDB" id="A0A5J4Z5K9"/>
<feature type="region of interest" description="Disordered" evidence="1">
    <location>
        <begin position="432"/>
        <end position="454"/>
    </location>
</feature>
<feature type="compositionally biased region" description="Basic and acidic residues" evidence="1">
    <location>
        <begin position="283"/>
        <end position="292"/>
    </location>
</feature>
<feature type="compositionally biased region" description="Pro residues" evidence="1">
    <location>
        <begin position="404"/>
        <end position="413"/>
    </location>
</feature>